<gene>
    <name evidence="1" type="ORF">FBZ96_106314</name>
</gene>
<dbReference type="EMBL" id="VITK01000006">
    <property type="protein sequence ID" value="TWA97262.1"/>
    <property type="molecule type" value="Genomic_DNA"/>
</dbReference>
<evidence type="ECO:0000313" key="1">
    <source>
        <dbReference type="EMBL" id="TWA97262.1"/>
    </source>
</evidence>
<dbReference type="OrthoDB" id="7875571at2"/>
<name>A0A560DJJ8_9BRAD</name>
<evidence type="ECO:0000313" key="2">
    <source>
        <dbReference type="Proteomes" id="UP000319949"/>
    </source>
</evidence>
<dbReference type="InterPro" id="IPR024091">
    <property type="entry name" value="LnmK-like_bifun_acyl/decarbox"/>
</dbReference>
<reference evidence="1 2" key="1">
    <citation type="submission" date="2019-06" db="EMBL/GenBank/DDBJ databases">
        <title>Genomic Encyclopedia of Type Strains, Phase IV (KMG-V): Genome sequencing to study the core and pangenomes of soil and plant-associated prokaryotes.</title>
        <authorList>
            <person name="Whitman W."/>
        </authorList>
    </citation>
    <scope>NUCLEOTIDE SEQUENCE [LARGE SCALE GENOMIC DNA]</scope>
    <source>
        <strain evidence="1 2">BR 510</strain>
    </source>
</reference>
<dbReference type="AlphaFoldDB" id="A0A560DJJ8"/>
<proteinExistence type="predicted"/>
<comment type="caution">
    <text evidence="1">The sequence shown here is derived from an EMBL/GenBank/DDBJ whole genome shotgun (WGS) entry which is preliminary data.</text>
</comment>
<accession>A0A560DJJ8</accession>
<sequence length="337" mass="36843">MLRQIIAEEIPGNPDFSASLSDLPIDSFGLVVLRGRIEAALGRPVGDEAWGRVETLNDILALSSVQEPARVSVAAAMERRSLSVNMPQMAMGGLSESWLLKELGDMHWTMITSGLRSPSSALKDGGGNRLYATFTRIGYSLRKPLSAIGEDSGLDLTGTISRFGAGTFISDITLRHDLAGGEARLMSNFSRRGEANNTSLLKGQPTIPPDCPIPEVPLPAFVSEYRDLRARTPAAPLFETEYDIIPFHDINGVGLLYFASYPIISDICALRYDPTFSELSTVSRDIYYFANSDIKDRIVFRIHKWEQSGAGLVTEISLSRKSDGVVMAYMLTTKSQG</sequence>
<dbReference type="STRING" id="1803665.GCA_001641335_00955"/>
<dbReference type="SUPFAM" id="SSF47336">
    <property type="entry name" value="ACP-like"/>
    <property type="match status" value="1"/>
</dbReference>
<dbReference type="InterPro" id="IPR036736">
    <property type="entry name" value="ACP-like_sf"/>
</dbReference>
<protein>
    <submittedName>
        <fullName evidence="1">Putative biosynthetic protein (TIGR04099 family)</fullName>
    </submittedName>
</protein>
<organism evidence="1 2">
    <name type="scientific">Bradyrhizobium stylosanthis</name>
    <dbReference type="NCBI Taxonomy" id="1803665"/>
    <lineage>
        <taxon>Bacteria</taxon>
        <taxon>Pseudomonadati</taxon>
        <taxon>Pseudomonadota</taxon>
        <taxon>Alphaproteobacteria</taxon>
        <taxon>Hyphomicrobiales</taxon>
        <taxon>Nitrobacteraceae</taxon>
        <taxon>Bradyrhizobium</taxon>
    </lineage>
</organism>
<dbReference type="RefSeq" id="WP_145666096.1">
    <property type="nucleotide sequence ID" value="NZ_VITK01000006.1"/>
</dbReference>
<keyword evidence="2" id="KW-1185">Reference proteome</keyword>
<dbReference type="NCBIfam" id="TIGR04098">
    <property type="entry name" value="LnmK_bifunc"/>
    <property type="match status" value="1"/>
</dbReference>
<dbReference type="NCBIfam" id="TIGR04099">
    <property type="entry name" value="biosn_Pnap_2097"/>
    <property type="match status" value="1"/>
</dbReference>
<dbReference type="Gene3D" id="3.10.129.10">
    <property type="entry name" value="Hotdog Thioesterase"/>
    <property type="match status" value="1"/>
</dbReference>
<dbReference type="Proteomes" id="UP000319949">
    <property type="component" value="Unassembled WGS sequence"/>
</dbReference>